<feature type="domain" description="Excalibur calcium-binding" evidence="1">
    <location>
        <begin position="9"/>
        <end position="45"/>
    </location>
</feature>
<dbReference type="RefSeq" id="WP_128936350.1">
    <property type="nucleotide sequence ID" value="NZ_CP022221.1"/>
</dbReference>
<protein>
    <recommendedName>
        <fullName evidence="1">Excalibur calcium-binding domain-containing protein</fullName>
    </recommendedName>
</protein>
<comment type="caution">
    <text evidence="2">The sequence shown here is derived from an EMBL/GenBank/DDBJ whole genome shotgun (WGS) entry which is preliminary data.</text>
</comment>
<accession>A0A4Q0Q4F6</accession>
<organism evidence="2 3">
    <name type="scientific">Bradyrhizobium zhanjiangense</name>
    <dbReference type="NCBI Taxonomy" id="1325107"/>
    <lineage>
        <taxon>Bacteria</taxon>
        <taxon>Pseudomonadati</taxon>
        <taxon>Pseudomonadota</taxon>
        <taxon>Alphaproteobacteria</taxon>
        <taxon>Hyphomicrobiales</taxon>
        <taxon>Nitrobacteraceae</taxon>
        <taxon>Bradyrhizobium</taxon>
    </lineage>
</organism>
<evidence type="ECO:0000259" key="1">
    <source>
        <dbReference type="SMART" id="SM00894"/>
    </source>
</evidence>
<dbReference type="SMART" id="SM00894">
    <property type="entry name" value="Excalibur"/>
    <property type="match status" value="1"/>
</dbReference>
<dbReference type="InterPro" id="IPR008613">
    <property type="entry name" value="Excalibur_Ca-bd_domain"/>
</dbReference>
<reference evidence="2 3" key="1">
    <citation type="submission" date="2018-11" db="EMBL/GenBank/DDBJ databases">
        <title>Bradyrhizobium sp. nov., isolated from effective nodules of peanut in China.</title>
        <authorList>
            <person name="Li Y."/>
        </authorList>
    </citation>
    <scope>NUCLEOTIDE SEQUENCE [LARGE SCALE GENOMIC DNA]</scope>
    <source>
        <strain evidence="2 3">CCBAU 51770</strain>
    </source>
</reference>
<dbReference type="AlphaFoldDB" id="A0A4Q0Q4F6"/>
<proteinExistence type="predicted"/>
<sequence>MTTLRHIASAPNCEFARLVGLASARRGEPGYWKHHDRDGDGIACEPWPSRRGAAARPLSLATARLKGSTVR</sequence>
<dbReference type="EMBL" id="RKMK01000102">
    <property type="protein sequence ID" value="RXG83681.1"/>
    <property type="molecule type" value="Genomic_DNA"/>
</dbReference>
<gene>
    <name evidence="2" type="ORF">EAS61_41380</name>
</gene>
<evidence type="ECO:0000313" key="2">
    <source>
        <dbReference type="EMBL" id="RXG83681.1"/>
    </source>
</evidence>
<evidence type="ECO:0000313" key="3">
    <source>
        <dbReference type="Proteomes" id="UP000290174"/>
    </source>
</evidence>
<dbReference type="Proteomes" id="UP000290174">
    <property type="component" value="Unassembled WGS sequence"/>
</dbReference>
<name>A0A4Q0Q4F6_9BRAD</name>
<dbReference type="Pfam" id="PF05901">
    <property type="entry name" value="Excalibur"/>
    <property type="match status" value="1"/>
</dbReference>